<dbReference type="GO" id="GO:0003712">
    <property type="term" value="F:transcription coregulator activity"/>
    <property type="evidence" value="ECO:0007669"/>
    <property type="project" value="InterPro"/>
</dbReference>
<dbReference type="OMA" id="CACAGRY"/>
<dbReference type="PANTHER" id="PTHR43686">
    <property type="entry name" value="SULFURTRANSFERASE-RELATED"/>
    <property type="match status" value="1"/>
</dbReference>
<evidence type="ECO:0000256" key="4">
    <source>
        <dbReference type="ARBA" id="ARBA00023242"/>
    </source>
</evidence>
<reference evidence="8" key="1">
    <citation type="submission" date="2016-04" db="UniProtKB">
        <authorList>
            <consortium name="WormBaseParasite"/>
        </authorList>
    </citation>
    <scope>IDENTIFICATION</scope>
</reference>
<protein>
    <submittedName>
        <fullName evidence="8">Aminotran_5 domain-containing protein</fullName>
    </submittedName>
</protein>
<dbReference type="Pfam" id="PF01171">
    <property type="entry name" value="ATP_bind_3"/>
    <property type="match status" value="1"/>
</dbReference>
<dbReference type="PANTHER" id="PTHR43686:SF1">
    <property type="entry name" value="AMINOTRAN_5 DOMAIN-CONTAINING PROTEIN"/>
    <property type="match status" value="1"/>
</dbReference>
<proteinExistence type="predicted"/>
<dbReference type="Pfam" id="PF00266">
    <property type="entry name" value="Aminotran_5"/>
    <property type="match status" value="1"/>
</dbReference>
<dbReference type="SUPFAM" id="SSF52402">
    <property type="entry name" value="Adenine nucleotide alpha hydrolases-like"/>
    <property type="match status" value="2"/>
</dbReference>
<dbReference type="Gene3D" id="3.40.50.620">
    <property type="entry name" value="HUPs"/>
    <property type="match status" value="1"/>
</dbReference>
<dbReference type="Pfam" id="PF10278">
    <property type="entry name" value="Med19"/>
    <property type="match status" value="1"/>
</dbReference>
<dbReference type="Gene3D" id="3.90.1150.10">
    <property type="entry name" value="Aspartate Aminotransferase, domain 1"/>
    <property type="match status" value="1"/>
</dbReference>
<dbReference type="InterPro" id="IPR000192">
    <property type="entry name" value="Aminotrans_V_dom"/>
</dbReference>
<dbReference type="WBParaSite" id="HPLM_0000315501-mRNA-1">
    <property type="protein sequence ID" value="HPLM_0000315501-mRNA-1"/>
    <property type="gene ID" value="HPLM_0000315501"/>
</dbReference>
<keyword evidence="2" id="KW-0805">Transcription regulation</keyword>
<feature type="domain" description="tRNA(Ile)-lysidine/2-thiocytidine synthase N-terminal" evidence="7">
    <location>
        <begin position="790"/>
        <end position="960"/>
    </location>
</feature>
<dbReference type="Gene3D" id="3.40.640.10">
    <property type="entry name" value="Type I PLP-dependent aspartate aminotransferase-like (Major domain)"/>
    <property type="match status" value="1"/>
</dbReference>
<evidence type="ECO:0000256" key="3">
    <source>
        <dbReference type="ARBA" id="ARBA00023163"/>
    </source>
</evidence>
<evidence type="ECO:0000256" key="1">
    <source>
        <dbReference type="ARBA" id="ARBA00004123"/>
    </source>
</evidence>
<dbReference type="AlphaFoldDB" id="A0A158QJP7"/>
<comment type="subcellular location">
    <subcellularLocation>
        <location evidence="1">Nucleus</location>
    </subcellularLocation>
</comment>
<dbReference type="InterPro" id="IPR015424">
    <property type="entry name" value="PyrdxlP-dep_Trfase"/>
</dbReference>
<dbReference type="GO" id="GO:0016592">
    <property type="term" value="C:mediator complex"/>
    <property type="evidence" value="ECO:0007669"/>
    <property type="project" value="InterPro"/>
</dbReference>
<organism evidence="8">
    <name type="scientific">Haemonchus placei</name>
    <name type="common">Barber's pole worm</name>
    <dbReference type="NCBI Taxonomy" id="6290"/>
    <lineage>
        <taxon>Eukaryota</taxon>
        <taxon>Metazoa</taxon>
        <taxon>Ecdysozoa</taxon>
        <taxon>Nematoda</taxon>
        <taxon>Chromadorea</taxon>
        <taxon>Rhabditida</taxon>
        <taxon>Rhabditina</taxon>
        <taxon>Rhabditomorpha</taxon>
        <taxon>Strongyloidea</taxon>
        <taxon>Trichostrongylidae</taxon>
        <taxon>Haemonchus</taxon>
    </lineage>
</organism>
<keyword evidence="3" id="KW-0804">Transcription</keyword>
<dbReference type="InterPro" id="IPR014729">
    <property type="entry name" value="Rossmann-like_a/b/a_fold"/>
</dbReference>
<keyword evidence="4" id="KW-0539">Nucleus</keyword>
<feature type="domain" description="Aminotransferase class V" evidence="6">
    <location>
        <begin position="189"/>
        <end position="548"/>
    </location>
</feature>
<evidence type="ECO:0000256" key="5">
    <source>
        <dbReference type="SAM" id="MobiDB-lite"/>
    </source>
</evidence>
<dbReference type="GO" id="GO:0006357">
    <property type="term" value="P:regulation of transcription by RNA polymerase II"/>
    <property type="evidence" value="ECO:0007669"/>
    <property type="project" value="InterPro"/>
</dbReference>
<feature type="compositionally biased region" description="Basic residues" evidence="5">
    <location>
        <begin position="143"/>
        <end position="161"/>
    </location>
</feature>
<evidence type="ECO:0000259" key="7">
    <source>
        <dbReference type="Pfam" id="PF01171"/>
    </source>
</evidence>
<name>A0A158QJP7_HAEPC</name>
<dbReference type="InterPro" id="IPR015422">
    <property type="entry name" value="PyrdxlP-dep_Trfase_small"/>
</dbReference>
<dbReference type="InterPro" id="IPR015421">
    <property type="entry name" value="PyrdxlP-dep_Trfase_major"/>
</dbReference>
<dbReference type="InterPro" id="IPR019403">
    <property type="entry name" value="Mediator_Med19_met"/>
</dbReference>
<evidence type="ECO:0000256" key="2">
    <source>
        <dbReference type="ARBA" id="ARBA00023015"/>
    </source>
</evidence>
<feature type="region of interest" description="Disordered" evidence="5">
    <location>
        <begin position="125"/>
        <end position="161"/>
    </location>
</feature>
<dbReference type="CDD" id="cd24138">
    <property type="entry name" value="TtcA-like"/>
    <property type="match status" value="1"/>
</dbReference>
<dbReference type="SUPFAM" id="SSF53383">
    <property type="entry name" value="PLP-dependent transferases"/>
    <property type="match status" value="1"/>
</dbReference>
<evidence type="ECO:0000259" key="6">
    <source>
        <dbReference type="Pfam" id="PF00266"/>
    </source>
</evidence>
<accession>A0A158QJP7</accession>
<evidence type="ECO:0000313" key="8">
    <source>
        <dbReference type="WBParaSite" id="HPLM_0000315501-mRNA-1"/>
    </source>
</evidence>
<sequence length="1206" mass="135826">LKPELPPKSPMLGSSDLLTAYDLGAVYSRYCGAKKMREDLNSFLPQIYGNFNFSQAQDISSLKMLVEKPPITGKEINTLSSTAMSGFRLTPGPVDERYRYLFEKKREGDGMPVIYDVERKDYSGGQRYKNSLDSLDGDEPERKKHKSEKKEKKKKKDKKKKDKLNQNTFDIEYSCGLIIATAVLLERAIYCDYTASARAIRPFENYILDHVLPLYGNTHSSVTVTSEQTTLFVHEARQEIRAMTGAGDGDNVLFVGSGSTAAVELLIHLMQPEKLVVILSTHEHHSNTLPWRAVAEACYYVQESADGGIDHNDLIRVLEKVSQTHPQSQLLAAFTACSNITGICMDVPKISATLKKYKALSVWDYASSAPYVEINVNGTHPVDAAFFSGHKFVGGVSTPGVLIVKKALIKATVPKRVGGGTVFFVSPSGEWYLKDAEYREEGGTPDSVGIIRLALAVKLKRAVGEGTIEALERQKSERFLMGLRSCHNVVLLGAPRVDHRLAVFSFLVKDQHSGLFFHHNYISALLNDLFGIQSRAGCMCAGPYAQYLMAIDEELALQYLAALREADGLDRTHLRRVGEYSSNEMLRPGFTRVSIPYFWTDDQYQLNCESAEWHHYKQRTFHARKWLGYISFNKAHRLANESLAAMERVPVPDGRSAVDDRYAYLRWFVLPVEAVQIVPDGDSQSEHEVFPKESESENQCQSCDFAKDVVAECPLNPADSNKGLLEEFGTDEEPEDAKVLDDWDKRVVVRHRQLTAAEEVRIPWHQPPLEMYRRVSEAIHGLDMIKEGDKILVCLSGGKDSLSLLHILHFYQMRCRKNKSTNFELGAITVDPGSTAYNPRPLIDYCRSLNIDYFYEEQDIIGAAKKLNNVRSICAFCSRMKRGRLAAAAQLHGWNVLAMGQHLDDVAESFFIAAFQNGNLSTMKAQYLSRDGTLRVIRPLIFVRERALREFAESKGLPVVAENCPACFNQATERHRIKQLLAQQELIFPDLFNSLRSALRPLLLVDSARTDEMRALAIENITIPCAAYNPRPLIDYCRSLNIDYFCEEVALDIIGAAKKLNNVRSICTFCSRTKGGRLAAAPQLHGWNVLAIGQHLDEVAERTYHTTDVDRYAAIDEHPCSAAEGFSEITWKSKENYSLQPIKLFDQAKRILLTFEESVNLRPDVTHFVLSRLISFGVAFVKVCYENGKTIDDLVWWRENDFEDTA</sequence>
<dbReference type="InterPro" id="IPR011063">
    <property type="entry name" value="TilS/TtcA_N"/>
</dbReference>